<sequence length="258" mass="28102">MTPDEVVRHSKHVVIELGAAFGHDPRYRARGRRLGLARWPFYFGGRAGVLGEVDADVVTAACGFFAPSLVAQAWSTARARRSLGRIVEVDVEECLRWGRNAYGELPGLERSADLLERVVAAADSSGRPLFAAWRSLVVQADDPAARVALALLRLREHRGGSHLIAVLAHGHTPLTAILTGPGTTKARANGWTEPWPAVPPSARGALERAEQLTDDLSARPYAVLNADERAELVELLDQVKDAYQRFRQPRPPVACADI</sequence>
<dbReference type="Proteomes" id="UP000660745">
    <property type="component" value="Unassembled WGS sequence"/>
</dbReference>
<reference evidence="1" key="1">
    <citation type="journal article" date="2014" name="Int. J. Syst. Evol. Microbiol.">
        <title>Complete genome sequence of Corynebacterium casei LMG S-19264T (=DSM 44701T), isolated from a smear-ripened cheese.</title>
        <authorList>
            <consortium name="US DOE Joint Genome Institute (JGI-PGF)"/>
            <person name="Walter F."/>
            <person name="Albersmeier A."/>
            <person name="Kalinowski J."/>
            <person name="Ruckert C."/>
        </authorList>
    </citation>
    <scope>NUCLEOTIDE SEQUENCE</scope>
    <source>
        <strain evidence="1">CGMCC 4.7430</strain>
    </source>
</reference>
<accession>A0A918A716</accession>
<gene>
    <name evidence="1" type="ORF">GCM10012278_47510</name>
</gene>
<dbReference type="EMBL" id="BMNK01000008">
    <property type="protein sequence ID" value="GGP09922.1"/>
    <property type="molecule type" value="Genomic_DNA"/>
</dbReference>
<protein>
    <submittedName>
        <fullName evidence="1">Uncharacterized protein</fullName>
    </submittedName>
</protein>
<keyword evidence="2" id="KW-1185">Reference proteome</keyword>
<organism evidence="1 2">
    <name type="scientific">Nonomuraea glycinis</name>
    <dbReference type="NCBI Taxonomy" id="2047744"/>
    <lineage>
        <taxon>Bacteria</taxon>
        <taxon>Bacillati</taxon>
        <taxon>Actinomycetota</taxon>
        <taxon>Actinomycetes</taxon>
        <taxon>Streptosporangiales</taxon>
        <taxon>Streptosporangiaceae</taxon>
        <taxon>Nonomuraea</taxon>
    </lineage>
</organism>
<proteinExistence type="predicted"/>
<comment type="caution">
    <text evidence="1">The sequence shown here is derived from an EMBL/GenBank/DDBJ whole genome shotgun (WGS) entry which is preliminary data.</text>
</comment>
<reference evidence="1" key="2">
    <citation type="submission" date="2020-09" db="EMBL/GenBank/DDBJ databases">
        <authorList>
            <person name="Sun Q."/>
            <person name="Zhou Y."/>
        </authorList>
    </citation>
    <scope>NUCLEOTIDE SEQUENCE</scope>
    <source>
        <strain evidence="1">CGMCC 4.7430</strain>
    </source>
</reference>
<dbReference type="NCBIfam" id="NF047719">
    <property type="entry name" value="SCO6745_fam_HTH"/>
    <property type="match status" value="1"/>
</dbReference>
<dbReference type="InterPro" id="IPR054058">
    <property type="entry name" value="HTH_67"/>
</dbReference>
<dbReference type="RefSeq" id="WP_189140890.1">
    <property type="nucleotide sequence ID" value="NZ_BMNK01000008.1"/>
</dbReference>
<evidence type="ECO:0000313" key="1">
    <source>
        <dbReference type="EMBL" id="GGP09922.1"/>
    </source>
</evidence>
<dbReference type="AlphaFoldDB" id="A0A918A716"/>
<dbReference type="Pfam" id="PF21863">
    <property type="entry name" value="HTH_67"/>
    <property type="match status" value="1"/>
</dbReference>
<name>A0A918A716_9ACTN</name>
<evidence type="ECO:0000313" key="2">
    <source>
        <dbReference type="Proteomes" id="UP000660745"/>
    </source>
</evidence>